<reference evidence="5 6" key="1">
    <citation type="submission" date="2020-10" db="EMBL/GenBank/DDBJ databases">
        <title>Connecting structure to function with the recovery of over 1000 high-quality activated sludge metagenome-assembled genomes encoding full-length rRNA genes using long-read sequencing.</title>
        <authorList>
            <person name="Singleton C.M."/>
            <person name="Petriglieri F."/>
            <person name="Kristensen J.M."/>
            <person name="Kirkegaard R.H."/>
            <person name="Michaelsen T.Y."/>
            <person name="Andersen M.H."/>
            <person name="Karst S.M."/>
            <person name="Dueholm M.S."/>
            <person name="Nielsen P.H."/>
            <person name="Albertsen M."/>
        </authorList>
    </citation>
    <scope>NUCLEOTIDE SEQUENCE [LARGE SCALE GENOMIC DNA]</scope>
    <source>
        <strain evidence="5">Ribe_18-Q3-R11-54_MAXAC.273</strain>
    </source>
</reference>
<protein>
    <submittedName>
        <fullName evidence="5">MerR family transcriptional regulator</fullName>
    </submittedName>
</protein>
<dbReference type="SMART" id="SM00422">
    <property type="entry name" value="HTH_MERR"/>
    <property type="match status" value="1"/>
</dbReference>
<dbReference type="InterPro" id="IPR000551">
    <property type="entry name" value="MerR-type_HTH_dom"/>
</dbReference>
<keyword evidence="3" id="KW-0804">Transcription</keyword>
<evidence type="ECO:0000313" key="5">
    <source>
        <dbReference type="EMBL" id="MBK9982606.1"/>
    </source>
</evidence>
<name>A0A9D7SUP7_9BACT</name>
<dbReference type="PANTHER" id="PTHR30204">
    <property type="entry name" value="REDOX-CYCLING DRUG-SENSING TRANSCRIPTIONAL ACTIVATOR SOXR"/>
    <property type="match status" value="1"/>
</dbReference>
<sequence>MGIYSISDLAELTGVKTHTLRVWEKRYGLLRPQRTDTNIRFYEDKDLKMLKLIQKLNTHGVRISRIAEMTSEDMERECERISLFHQDHEEKLTRGLISMDVNLMDAVLDESLREHGFETTLTSLILPCLEKMEVMWLSGEIEEAHEACFHELIKRKTIREIDTMPHNCLGPRVIMFLPHGNQQELSHLFMHFFLRKQGLCVTDMGTDINIDCACSALNKCSSECVLVVNADPVHWQFGPFIRQLADRTNIPIIISGRAADNDWANENEKVILIDGIEETVRFASHLHENLKNHIS</sequence>
<evidence type="ECO:0000256" key="2">
    <source>
        <dbReference type="ARBA" id="ARBA00023125"/>
    </source>
</evidence>
<dbReference type="CDD" id="cd01104">
    <property type="entry name" value="HTH_MlrA-CarA"/>
    <property type="match status" value="1"/>
</dbReference>
<dbReference type="Gene3D" id="3.40.50.280">
    <property type="entry name" value="Cobalamin-binding domain"/>
    <property type="match status" value="1"/>
</dbReference>
<keyword evidence="1" id="KW-0805">Transcription regulation</keyword>
<dbReference type="PANTHER" id="PTHR30204:SF67">
    <property type="entry name" value="HTH-TYPE TRANSCRIPTIONAL REGULATOR MLRA-RELATED"/>
    <property type="match status" value="1"/>
</dbReference>
<dbReference type="GO" id="GO:0003677">
    <property type="term" value="F:DNA binding"/>
    <property type="evidence" value="ECO:0007669"/>
    <property type="project" value="UniProtKB-KW"/>
</dbReference>
<dbReference type="InterPro" id="IPR036594">
    <property type="entry name" value="Meth_synthase_dom"/>
</dbReference>
<dbReference type="AlphaFoldDB" id="A0A9D7SUP7"/>
<proteinExistence type="predicted"/>
<dbReference type="SUPFAM" id="SSF46955">
    <property type="entry name" value="Putative DNA-binding domain"/>
    <property type="match status" value="1"/>
</dbReference>
<accession>A0A9D7SUP7</accession>
<evidence type="ECO:0000256" key="3">
    <source>
        <dbReference type="ARBA" id="ARBA00023163"/>
    </source>
</evidence>
<dbReference type="GO" id="GO:0003700">
    <property type="term" value="F:DNA-binding transcription factor activity"/>
    <property type="evidence" value="ECO:0007669"/>
    <property type="project" value="InterPro"/>
</dbReference>
<dbReference type="Gene3D" id="1.10.1240.10">
    <property type="entry name" value="Methionine synthase domain"/>
    <property type="match status" value="1"/>
</dbReference>
<organism evidence="5 6">
    <name type="scientific">Candidatus Opimibacter skivensis</name>
    <dbReference type="NCBI Taxonomy" id="2982028"/>
    <lineage>
        <taxon>Bacteria</taxon>
        <taxon>Pseudomonadati</taxon>
        <taxon>Bacteroidota</taxon>
        <taxon>Saprospiria</taxon>
        <taxon>Saprospirales</taxon>
        <taxon>Saprospiraceae</taxon>
        <taxon>Candidatus Opimibacter</taxon>
    </lineage>
</organism>
<dbReference type="Proteomes" id="UP000808337">
    <property type="component" value="Unassembled WGS sequence"/>
</dbReference>
<evidence type="ECO:0000313" key="6">
    <source>
        <dbReference type="Proteomes" id="UP000808337"/>
    </source>
</evidence>
<evidence type="ECO:0000256" key="1">
    <source>
        <dbReference type="ARBA" id="ARBA00023015"/>
    </source>
</evidence>
<gene>
    <name evidence="5" type="ORF">IPP15_09290</name>
</gene>
<comment type="caution">
    <text evidence="5">The sequence shown here is derived from an EMBL/GenBank/DDBJ whole genome shotgun (WGS) entry which is preliminary data.</text>
</comment>
<feature type="domain" description="HTH merR-type" evidence="4">
    <location>
        <begin position="1"/>
        <end position="72"/>
    </location>
</feature>
<dbReference type="InterPro" id="IPR009061">
    <property type="entry name" value="DNA-bd_dom_put_sf"/>
</dbReference>
<keyword evidence="2" id="KW-0238">DNA-binding</keyword>
<dbReference type="EMBL" id="JADKGY010000006">
    <property type="protein sequence ID" value="MBK9982606.1"/>
    <property type="molecule type" value="Genomic_DNA"/>
</dbReference>
<dbReference type="PROSITE" id="PS00552">
    <property type="entry name" value="HTH_MERR_1"/>
    <property type="match status" value="1"/>
</dbReference>
<evidence type="ECO:0000259" key="4">
    <source>
        <dbReference type="PROSITE" id="PS50937"/>
    </source>
</evidence>
<dbReference type="Pfam" id="PF13411">
    <property type="entry name" value="MerR_1"/>
    <property type="match status" value="1"/>
</dbReference>
<dbReference type="InterPro" id="IPR047057">
    <property type="entry name" value="MerR_fam"/>
</dbReference>
<dbReference type="PROSITE" id="PS50937">
    <property type="entry name" value="HTH_MERR_2"/>
    <property type="match status" value="1"/>
</dbReference>
<dbReference type="Gene3D" id="1.10.1660.10">
    <property type="match status" value="1"/>
</dbReference>